<evidence type="ECO:0000259" key="3">
    <source>
        <dbReference type="Pfam" id="PF20695"/>
    </source>
</evidence>
<dbReference type="SUPFAM" id="SSF50475">
    <property type="entry name" value="FMN-binding split barrel"/>
    <property type="match status" value="1"/>
</dbReference>
<comment type="caution">
    <text evidence="1">Lacks conserved residue(s) required for the propagation of feature annotation.</text>
</comment>
<dbReference type="GO" id="GO:0033494">
    <property type="term" value="P:ferulate metabolic process"/>
    <property type="evidence" value="ECO:0007669"/>
    <property type="project" value="UniProtKB-UniRule"/>
</dbReference>
<dbReference type="InterPro" id="IPR049383">
    <property type="entry name" value="UbiD-like_N"/>
</dbReference>
<dbReference type="PANTHER" id="PTHR30108:SF17">
    <property type="entry name" value="FERULIC ACID DECARBOXYLASE 1"/>
    <property type="match status" value="1"/>
</dbReference>
<dbReference type="PANTHER" id="PTHR30108">
    <property type="entry name" value="3-OCTAPRENYL-4-HYDROXYBENZOATE CARBOXY-LYASE-RELATED"/>
    <property type="match status" value="1"/>
</dbReference>
<evidence type="ECO:0000259" key="2">
    <source>
        <dbReference type="Pfam" id="PF01977"/>
    </source>
</evidence>
<keyword evidence="1" id="KW-0456">Lyase</keyword>
<dbReference type="InterPro" id="IPR049381">
    <property type="entry name" value="UbiD-like_C"/>
</dbReference>
<sequence length="479" mass="53950">MENENWIAADNFRQFVQELQDENDLVTITEEVDSHLELAAIVRKVYETDDKAPLFENIKGRSGTGLFRVLGAPVGLSQEIIQKINAAKKHEPIEPEEVFTGPVKEHKIFGDDIDLNILPTPLLHQDDGGKFIETFGMHIVQTPDGQWVNWSISRGMIHGKRSLVCAVIPKQDIGVIWQMWKDRGEDMPWALCFGVPPAAIMVGGMPIPKWTNEAGFIGALTGRPVEVVKCETNDIQVPANAEFVFEGTVSISETATEGPMAEYHGMIYPGQSKQNPIFKVNAITYREDPILPICVAGRAAEENHTVWALMQAAEVLNICQNAGLPIQMAWSPFESHCLWFILQVNRQELREMKTNISEFSTKVGHTVFGSKPGWYIPKIFLVGEDIDPTNLRDVIWAEATRCQPGVNEFLFHDYGNIPLIPYVSHGIKPDGHQAKVVRCCMFPSEFVEKNVFWKEGSFRGAYPIDVQQKVNQKWEKYGF</sequence>
<feature type="binding site" evidence="1">
    <location>
        <begin position="171"/>
        <end position="172"/>
    </location>
    <ligand>
        <name>prenylated FMN</name>
        <dbReference type="ChEBI" id="CHEBI:87746"/>
    </ligand>
</feature>
<dbReference type="GO" id="GO:0046872">
    <property type="term" value="F:metal ion binding"/>
    <property type="evidence" value="ECO:0007669"/>
    <property type="project" value="UniProtKB-KW"/>
</dbReference>
<dbReference type="SUPFAM" id="SSF143968">
    <property type="entry name" value="UbiD C-terminal domain-like"/>
    <property type="match status" value="1"/>
</dbReference>
<comment type="cofactor">
    <cofactor evidence="1">
        <name>prenylated FMN</name>
        <dbReference type="ChEBI" id="CHEBI:87746"/>
    </cofactor>
    <text evidence="1">Binds 1 prenylated FMN per subunit.</text>
</comment>
<feature type="binding site" evidence="1">
    <location>
        <begin position="149"/>
        <end position="154"/>
    </location>
    <ligand>
        <name>prenylated FMN</name>
        <dbReference type="ChEBI" id="CHEBI:87746"/>
    </ligand>
</feature>
<feature type="binding site" evidence="1">
    <location>
        <position position="213"/>
    </location>
    <ligand>
        <name>Mn(2+)</name>
        <dbReference type="ChEBI" id="CHEBI:29035"/>
    </ligand>
</feature>
<keyword evidence="1" id="KW-0479">Metal-binding</keyword>
<comment type="cofactor">
    <cofactor evidence="1">
        <name>Mn(2+)</name>
        <dbReference type="ChEBI" id="CHEBI:29035"/>
    </cofactor>
</comment>
<dbReference type="Gene3D" id="1.20.5.4570">
    <property type="match status" value="1"/>
</dbReference>
<dbReference type="Pfam" id="PF20696">
    <property type="entry name" value="UbiD_C"/>
    <property type="match status" value="1"/>
</dbReference>
<evidence type="ECO:0000259" key="4">
    <source>
        <dbReference type="Pfam" id="PF20696"/>
    </source>
</evidence>
<feature type="domain" description="3-octaprenyl-4-hydroxybenzoate carboxy-lyase-like Rift-related" evidence="2">
    <location>
        <begin position="100"/>
        <end position="298"/>
    </location>
</feature>
<comment type="caution">
    <text evidence="5">The sequence shown here is derived from an EMBL/GenBank/DDBJ whole genome shotgun (WGS) entry which is preliminary data.</text>
</comment>
<dbReference type="InterPro" id="IPR048304">
    <property type="entry name" value="UbiD_Rift_dom"/>
</dbReference>
<protein>
    <recommendedName>
        <fullName evidence="1">Ferulic acid decarboxylase 1</fullName>
        <ecNumber evidence="1">4.1.1.102</ecNumber>
    </recommendedName>
    <alternativeName>
        <fullName evidence="1">Phenacrylate decarboxylase</fullName>
    </alternativeName>
</protein>
<dbReference type="GO" id="GO:0046281">
    <property type="term" value="P:cinnamic acid catabolic process"/>
    <property type="evidence" value="ECO:0007669"/>
    <property type="project" value="UniProtKB-UniRule"/>
</dbReference>
<dbReference type="EC" id="4.1.1.102" evidence="1"/>
<feature type="binding site" evidence="1">
    <location>
        <position position="213"/>
    </location>
    <ligand>
        <name>prenylated FMN</name>
        <dbReference type="ChEBI" id="CHEBI:87746"/>
    </ligand>
</feature>
<comment type="similarity">
    <text evidence="1">Belongs to the UbiD family. UbiD-like/FDC subfamily.</text>
</comment>
<keyword evidence="1" id="KW-0464">Manganese</keyword>
<comment type="subcellular location">
    <subcellularLocation>
        <location evidence="1">Cytoplasm</location>
    </subcellularLocation>
</comment>
<feature type="binding site" evidence="1">
    <location>
        <position position="371"/>
    </location>
    <ligand>
        <name>prenylated FMN</name>
        <dbReference type="ChEBI" id="CHEBI:87746"/>
    </ligand>
</feature>
<dbReference type="Pfam" id="PF01977">
    <property type="entry name" value="UbiD"/>
    <property type="match status" value="1"/>
</dbReference>
<dbReference type="InterPro" id="IPR002830">
    <property type="entry name" value="UbiD"/>
</dbReference>
<evidence type="ECO:0000313" key="5">
    <source>
        <dbReference type="EMBL" id="KAJ5732114.1"/>
    </source>
</evidence>
<evidence type="ECO:0000256" key="1">
    <source>
        <dbReference type="HAMAP-Rule" id="MF_03196"/>
    </source>
</evidence>
<dbReference type="Gene3D" id="3.40.1670.10">
    <property type="entry name" value="UbiD C-terminal domain-like"/>
    <property type="match status" value="1"/>
</dbReference>
<dbReference type="HAMAP" id="MF_01983">
    <property type="entry name" value="UbiD_FDC"/>
    <property type="match status" value="1"/>
</dbReference>
<dbReference type="AlphaFoldDB" id="A0AAD6HQ14"/>
<comment type="subunit">
    <text evidence="1">Homodimer. May form higher order oligomers.</text>
</comment>
<comment type="catalytic activity">
    <reaction evidence="1">
        <text>(E)-ferulate + H(+) = 2-methoxy-4-vinylphenol + CO2</text>
        <dbReference type="Rhea" id="RHEA:33807"/>
        <dbReference type="ChEBI" id="CHEBI:15378"/>
        <dbReference type="ChEBI" id="CHEBI:16526"/>
        <dbReference type="ChEBI" id="CHEBI:29749"/>
        <dbReference type="ChEBI" id="CHEBI:42438"/>
        <dbReference type="EC" id="4.1.1.102"/>
    </reaction>
</comment>
<dbReference type="Pfam" id="PF20695">
    <property type="entry name" value="UbiD_N"/>
    <property type="match status" value="1"/>
</dbReference>
<dbReference type="GO" id="GO:0005737">
    <property type="term" value="C:cytoplasm"/>
    <property type="evidence" value="ECO:0007669"/>
    <property type="project" value="UniProtKB-SubCell"/>
</dbReference>
<dbReference type="GO" id="GO:0016831">
    <property type="term" value="F:carboxy-lyase activity"/>
    <property type="evidence" value="ECO:0007669"/>
    <property type="project" value="UniProtKB-UniRule"/>
</dbReference>
<dbReference type="EMBL" id="JAQJAN010000004">
    <property type="protein sequence ID" value="KAJ5732114.1"/>
    <property type="molecule type" value="Genomic_DNA"/>
</dbReference>
<evidence type="ECO:0000313" key="6">
    <source>
        <dbReference type="Proteomes" id="UP001215712"/>
    </source>
</evidence>
<organism evidence="5 6">
    <name type="scientific">Penicillium malachiteum</name>
    <dbReference type="NCBI Taxonomy" id="1324776"/>
    <lineage>
        <taxon>Eukaryota</taxon>
        <taxon>Fungi</taxon>
        <taxon>Dikarya</taxon>
        <taxon>Ascomycota</taxon>
        <taxon>Pezizomycotina</taxon>
        <taxon>Eurotiomycetes</taxon>
        <taxon>Eurotiomycetidae</taxon>
        <taxon>Eurotiales</taxon>
        <taxon>Aspergillaceae</taxon>
        <taxon>Penicillium</taxon>
    </lineage>
</organism>
<accession>A0AAD6HQ14</accession>
<dbReference type="Proteomes" id="UP001215712">
    <property type="component" value="Unassembled WGS sequence"/>
</dbReference>
<feature type="domain" description="3-octaprenyl-4-hydroxybenzoate carboxy-lyase-like N-terminal" evidence="3">
    <location>
        <begin position="17"/>
        <end position="78"/>
    </location>
</feature>
<name>A0AAD6HQ14_9EURO</name>
<gene>
    <name evidence="1" type="primary">FDC1</name>
    <name evidence="5" type="ORF">N7493_003595</name>
</gene>
<keyword evidence="1" id="KW-0963">Cytoplasm</keyword>
<reference evidence="5" key="1">
    <citation type="journal article" date="2023" name="IMA Fungus">
        <title>Comparative genomic study of the Penicillium genus elucidates a diverse pangenome and 15 lateral gene transfer events.</title>
        <authorList>
            <person name="Petersen C."/>
            <person name="Sorensen T."/>
            <person name="Nielsen M.R."/>
            <person name="Sondergaard T.E."/>
            <person name="Sorensen J.L."/>
            <person name="Fitzpatrick D.A."/>
            <person name="Frisvad J.C."/>
            <person name="Nielsen K.L."/>
        </authorList>
    </citation>
    <scope>NUCLEOTIDE SEQUENCE</scope>
    <source>
        <strain evidence="5">IBT 17514</strain>
    </source>
</reference>
<comment type="function">
    <text evidence="1">Catalyzes the reversible decarboxylation of aromatic carboxylic acids like ferulic acid, p-coumaric acid or cinnamic acid, producing the corresponding vinyl derivatives 4-vinylphenol, 4-vinylguaiacol, and styrene, respectively, which play the role of aroma metabolites.</text>
</comment>
<feature type="domain" description="3-octaprenyl-4-hydroxybenzoate carboxy-lyase-like C-terminal" evidence="4">
    <location>
        <begin position="304"/>
        <end position="438"/>
    </location>
</feature>
<feature type="active site" description="Proton donor" evidence="1">
    <location>
        <position position="262"/>
    </location>
</feature>
<dbReference type="NCBIfam" id="TIGR00148">
    <property type="entry name" value="UbiD family decarboxylase"/>
    <property type="match status" value="1"/>
</dbReference>
<comment type="catalytic activity">
    <reaction evidence="1">
        <text>(E)-4-coumarate + H(+) = 4-vinylphenol + CO2</text>
        <dbReference type="Rhea" id="RHEA:33227"/>
        <dbReference type="ChEBI" id="CHEBI:1883"/>
        <dbReference type="ChEBI" id="CHEBI:12876"/>
        <dbReference type="ChEBI" id="CHEBI:15378"/>
        <dbReference type="ChEBI" id="CHEBI:16526"/>
        <dbReference type="EC" id="4.1.1.102"/>
    </reaction>
</comment>
<feature type="binding site" evidence="1">
    <location>
        <position position="149"/>
    </location>
    <ligand>
        <name>Mn(2+)</name>
        <dbReference type="ChEBI" id="CHEBI:29035"/>
    </ligand>
</feature>
<keyword evidence="1" id="KW-0210">Decarboxylase</keyword>
<keyword evidence="6" id="KW-1185">Reference proteome</keyword>
<dbReference type="InterPro" id="IPR032903">
    <property type="entry name" value="FDC-like"/>
</dbReference>
<comment type="catalytic activity">
    <reaction evidence="1">
        <text>(E)-cinnamate + H(+) = styrene + CO2</text>
        <dbReference type="Rhea" id="RHEA:46920"/>
        <dbReference type="ChEBI" id="CHEBI:15378"/>
        <dbReference type="ChEBI" id="CHEBI:15669"/>
        <dbReference type="ChEBI" id="CHEBI:16526"/>
        <dbReference type="ChEBI" id="CHEBI:27452"/>
        <dbReference type="EC" id="4.1.1.102"/>
    </reaction>
</comment>
<reference evidence="5" key="2">
    <citation type="submission" date="2023-01" db="EMBL/GenBank/DDBJ databases">
        <authorList>
            <person name="Petersen C."/>
        </authorList>
    </citation>
    <scope>NUCLEOTIDE SEQUENCE</scope>
    <source>
        <strain evidence="5">IBT 17514</strain>
    </source>
</reference>
<proteinExistence type="inferred from homology"/>